<feature type="compositionally biased region" description="Low complexity" evidence="1">
    <location>
        <begin position="1"/>
        <end position="15"/>
    </location>
</feature>
<feature type="compositionally biased region" description="Basic and acidic residues" evidence="1">
    <location>
        <begin position="17"/>
        <end position="33"/>
    </location>
</feature>
<evidence type="ECO:0000313" key="2">
    <source>
        <dbReference type="EMBL" id="MFD2066738.1"/>
    </source>
</evidence>
<sequence length="291" mass="31275">MAPETETLTAEQTQAVKDAKDKEDKDEKYKTDKTGQYVSKEVQVTGYEGAERPTRPKYDATNSEDVTAMVIAPIDPGTGGGGGTPPAPTSKFVSSVGIGCVSHPAGFYTNIDNVSMDLKIRKGSSSTINTSDLPGYYKIPVDLNKGAGGQYIYLCFTRDPNKVQGSDSGQSAWVNSSMMGRSVSVKNIVVKSYSVGGFNSWPTNCSPPIEAKDDLGFHTPDLNDGSGGKYIYAYQEKCTIYSPNTVMEVGVIYGNSSSFQPPNGWIKIPGDLNEGAERVENRGTVQVSSRR</sequence>
<protein>
    <submittedName>
        <fullName evidence="2">Uncharacterized protein</fullName>
    </submittedName>
</protein>
<proteinExistence type="predicted"/>
<keyword evidence="3" id="KW-1185">Reference proteome</keyword>
<name>A0ABW4WVG8_9BACT</name>
<dbReference type="RefSeq" id="WP_229960650.1">
    <property type="nucleotide sequence ID" value="NZ_JAJJWI010000008.1"/>
</dbReference>
<reference evidence="3" key="1">
    <citation type="journal article" date="2019" name="Int. J. Syst. Evol. Microbiol.">
        <title>The Global Catalogue of Microorganisms (GCM) 10K type strain sequencing project: providing services to taxonomists for standard genome sequencing and annotation.</title>
        <authorList>
            <consortium name="The Broad Institute Genomics Platform"/>
            <consortium name="The Broad Institute Genome Sequencing Center for Infectious Disease"/>
            <person name="Wu L."/>
            <person name="Ma J."/>
        </authorList>
    </citation>
    <scope>NUCLEOTIDE SEQUENCE [LARGE SCALE GENOMIC DNA]</scope>
    <source>
        <strain evidence="3">JCM 16545</strain>
    </source>
</reference>
<dbReference type="Gene3D" id="2.100.10.50">
    <property type="match status" value="2"/>
</dbReference>
<dbReference type="Proteomes" id="UP001597369">
    <property type="component" value="Unassembled WGS sequence"/>
</dbReference>
<dbReference type="EMBL" id="JBHUHV010000022">
    <property type="protein sequence ID" value="MFD2066738.1"/>
    <property type="molecule type" value="Genomic_DNA"/>
</dbReference>
<comment type="caution">
    <text evidence="2">The sequence shown here is derived from an EMBL/GenBank/DDBJ whole genome shotgun (WGS) entry which is preliminary data.</text>
</comment>
<evidence type="ECO:0000313" key="3">
    <source>
        <dbReference type="Proteomes" id="UP001597369"/>
    </source>
</evidence>
<evidence type="ECO:0000256" key="1">
    <source>
        <dbReference type="SAM" id="MobiDB-lite"/>
    </source>
</evidence>
<accession>A0ABW4WVG8</accession>
<gene>
    <name evidence="2" type="ORF">ACFSKU_07565</name>
</gene>
<organism evidence="2 3">
    <name type="scientific">Pontibacter silvestris</name>
    <dbReference type="NCBI Taxonomy" id="2305183"/>
    <lineage>
        <taxon>Bacteria</taxon>
        <taxon>Pseudomonadati</taxon>
        <taxon>Bacteroidota</taxon>
        <taxon>Cytophagia</taxon>
        <taxon>Cytophagales</taxon>
        <taxon>Hymenobacteraceae</taxon>
        <taxon>Pontibacter</taxon>
    </lineage>
</organism>
<feature type="region of interest" description="Disordered" evidence="1">
    <location>
        <begin position="1"/>
        <end position="34"/>
    </location>
</feature>